<dbReference type="PANTHER" id="PTHR30592:SF1">
    <property type="entry name" value="SULFUR CARRIER PROTEIN FDHD"/>
    <property type="match status" value="1"/>
</dbReference>
<dbReference type="SUPFAM" id="SSF53927">
    <property type="entry name" value="Cytidine deaminase-like"/>
    <property type="match status" value="1"/>
</dbReference>
<organism evidence="5 6">
    <name type="scientific">Neolewinella marina</name>
    <dbReference type="NCBI Taxonomy" id="438751"/>
    <lineage>
        <taxon>Bacteria</taxon>
        <taxon>Pseudomonadati</taxon>
        <taxon>Bacteroidota</taxon>
        <taxon>Saprospiria</taxon>
        <taxon>Saprospirales</taxon>
        <taxon>Lewinellaceae</taxon>
        <taxon>Neolewinella</taxon>
    </lineage>
</organism>
<comment type="caution">
    <text evidence="3">Lacks conserved residue(s) required for the propagation of feature annotation.</text>
</comment>
<keyword evidence="2 3" id="KW-0501">Molybdenum cofactor biosynthesis</keyword>
<dbReference type="GO" id="GO:0006777">
    <property type="term" value="P:Mo-molybdopterin cofactor biosynthetic process"/>
    <property type="evidence" value="ECO:0007669"/>
    <property type="project" value="UniProtKB-UniRule"/>
</dbReference>
<dbReference type="Gene3D" id="3.10.20.10">
    <property type="match status" value="1"/>
</dbReference>
<keyword evidence="6" id="KW-1185">Reference proteome</keyword>
<dbReference type="Pfam" id="PF02634">
    <property type="entry name" value="FdhD-NarQ"/>
    <property type="match status" value="1"/>
</dbReference>
<dbReference type="PANTHER" id="PTHR30592">
    <property type="entry name" value="FORMATE DEHYDROGENASE"/>
    <property type="match status" value="1"/>
</dbReference>
<dbReference type="EMBL" id="PDLO01000003">
    <property type="protein sequence ID" value="PHK98495.1"/>
    <property type="molecule type" value="Genomic_DNA"/>
</dbReference>
<comment type="similarity">
    <text evidence="3">Belongs to the FdhD family.</text>
</comment>
<comment type="caution">
    <text evidence="5">The sequence shown here is derived from an EMBL/GenBank/DDBJ whole genome shotgun (WGS) entry which is preliminary data.</text>
</comment>
<evidence type="ECO:0000313" key="6">
    <source>
        <dbReference type="Proteomes" id="UP000226437"/>
    </source>
</evidence>
<proteinExistence type="inferred from homology"/>
<dbReference type="OrthoDB" id="9782042at2"/>
<protein>
    <recommendedName>
        <fullName evidence="3">Sulfur carrier protein FdhD</fullName>
    </recommendedName>
</protein>
<dbReference type="GO" id="GO:0016783">
    <property type="term" value="F:sulfurtransferase activity"/>
    <property type="evidence" value="ECO:0007669"/>
    <property type="project" value="InterPro"/>
</dbReference>
<dbReference type="HAMAP" id="MF_00187">
    <property type="entry name" value="FdhD"/>
    <property type="match status" value="1"/>
</dbReference>
<dbReference type="NCBIfam" id="TIGR00129">
    <property type="entry name" value="fdhD_narQ"/>
    <property type="match status" value="1"/>
</dbReference>
<dbReference type="GO" id="GO:0097163">
    <property type="term" value="F:sulfur carrier activity"/>
    <property type="evidence" value="ECO:0007669"/>
    <property type="project" value="UniProtKB-UniRule"/>
</dbReference>
<dbReference type="InterPro" id="IPR016193">
    <property type="entry name" value="Cytidine_deaminase-like"/>
</dbReference>
<dbReference type="RefSeq" id="WP_099106105.1">
    <property type="nucleotide sequence ID" value="NZ_JAATJF010000001.1"/>
</dbReference>
<comment type="subcellular location">
    <subcellularLocation>
        <location evidence="3">Cytoplasm</location>
    </subcellularLocation>
</comment>
<feature type="region of interest" description="Disordered" evidence="4">
    <location>
        <begin position="1"/>
        <end position="22"/>
    </location>
</feature>
<dbReference type="PIRSF" id="PIRSF015626">
    <property type="entry name" value="FdhD"/>
    <property type="match status" value="1"/>
</dbReference>
<comment type="function">
    <text evidence="3">Required for formate dehydrogenase (FDH) activity. Acts as a sulfur carrier protein that transfers sulfur from IscS to the molybdenum cofactor prior to its insertion into FDH.</text>
</comment>
<evidence type="ECO:0000256" key="1">
    <source>
        <dbReference type="ARBA" id="ARBA00022490"/>
    </source>
</evidence>
<sequence>MDPNFPGSKDQTIHRFSRRGTEEVTDKLAVEEPLEIALLVGGRRRVAAVTMRTPGRDRDLAIGFLFTEGLLPPGQRLGGGALVPGNSLELPWPEQLPLDLRPLDRHTYTSSSCGVCGKTSVEQVYQALPFPDDTRRWRVPVDLLYALPDRLREAQQLFDRTGGIHAAGLFDLSGHLLHLAEDVGRHNALDKLIGHFHQRDALPLYRSILVLSGRASFELLQKAAMAGIGCVLSVGAPSSLAVELTGEQGITLCGFVKPESLNCYSHPGRITHSPTPETLTPPPCPAN</sequence>
<keyword evidence="1 3" id="KW-0963">Cytoplasm</keyword>
<gene>
    <name evidence="3" type="primary">fdhD</name>
    <name evidence="5" type="ORF">CGL56_08435</name>
</gene>
<dbReference type="AlphaFoldDB" id="A0A2G0CEV2"/>
<evidence type="ECO:0000256" key="3">
    <source>
        <dbReference type="HAMAP-Rule" id="MF_00187"/>
    </source>
</evidence>
<dbReference type="Gene3D" id="3.40.140.10">
    <property type="entry name" value="Cytidine Deaminase, domain 2"/>
    <property type="match status" value="1"/>
</dbReference>
<feature type="active site" description="Cysteine persulfide intermediate" evidence="3">
    <location>
        <position position="113"/>
    </location>
</feature>
<evidence type="ECO:0000256" key="2">
    <source>
        <dbReference type="ARBA" id="ARBA00023150"/>
    </source>
</evidence>
<name>A0A2G0CEV2_9BACT</name>
<evidence type="ECO:0000313" key="5">
    <source>
        <dbReference type="EMBL" id="PHK98495.1"/>
    </source>
</evidence>
<feature type="region of interest" description="Disordered" evidence="4">
    <location>
        <begin position="268"/>
        <end position="287"/>
    </location>
</feature>
<dbReference type="Proteomes" id="UP000226437">
    <property type="component" value="Unassembled WGS sequence"/>
</dbReference>
<reference evidence="5 6" key="1">
    <citation type="submission" date="2017-10" db="EMBL/GenBank/DDBJ databases">
        <title>The draft genome sequence of Lewinella marina KCTC 32374.</title>
        <authorList>
            <person name="Wang K."/>
        </authorList>
    </citation>
    <scope>NUCLEOTIDE SEQUENCE [LARGE SCALE GENOMIC DNA]</scope>
    <source>
        <strain evidence="5 6">MKG-38</strain>
    </source>
</reference>
<accession>A0A2G0CEV2</accession>
<evidence type="ECO:0000256" key="4">
    <source>
        <dbReference type="SAM" id="MobiDB-lite"/>
    </source>
</evidence>
<dbReference type="GO" id="GO:0005737">
    <property type="term" value="C:cytoplasm"/>
    <property type="evidence" value="ECO:0007669"/>
    <property type="project" value="UniProtKB-SubCell"/>
</dbReference>
<dbReference type="InterPro" id="IPR003786">
    <property type="entry name" value="FdhD"/>
</dbReference>